<dbReference type="AlphaFoldDB" id="L1NDQ4"/>
<organism evidence="1 2">
    <name type="scientific">Porphyromonas catoniae F0037</name>
    <dbReference type="NCBI Taxonomy" id="1127696"/>
    <lineage>
        <taxon>Bacteria</taxon>
        <taxon>Pseudomonadati</taxon>
        <taxon>Bacteroidota</taxon>
        <taxon>Bacteroidia</taxon>
        <taxon>Bacteroidales</taxon>
        <taxon>Porphyromonadaceae</taxon>
        <taxon>Porphyromonas</taxon>
    </lineage>
</organism>
<dbReference type="STRING" id="1127696.HMPREF9134_01028"/>
<dbReference type="PATRIC" id="fig|1127696.3.peg.932"/>
<evidence type="ECO:0008006" key="3">
    <source>
        <dbReference type="Google" id="ProtNLM"/>
    </source>
</evidence>
<dbReference type="Proteomes" id="UP000010408">
    <property type="component" value="Unassembled WGS sequence"/>
</dbReference>
<protein>
    <recommendedName>
        <fullName evidence="3">Lipocalin-like domain-containing protein</fullName>
    </recommendedName>
</protein>
<evidence type="ECO:0000313" key="1">
    <source>
        <dbReference type="EMBL" id="EKY01307.1"/>
    </source>
</evidence>
<dbReference type="PROSITE" id="PS51257">
    <property type="entry name" value="PROKAR_LIPOPROTEIN"/>
    <property type="match status" value="1"/>
</dbReference>
<dbReference type="EMBL" id="AMEQ01000027">
    <property type="protein sequence ID" value="EKY01307.1"/>
    <property type="molecule type" value="Genomic_DNA"/>
</dbReference>
<comment type="caution">
    <text evidence="1">The sequence shown here is derived from an EMBL/GenBank/DDBJ whole genome shotgun (WGS) entry which is preliminary data.</text>
</comment>
<sequence length="138" mass="16322">MIRKFMGLLALLVILVSSCKKDLPLELKEDALSQTVWSGEIYQKSSPQERYQVIITFTSKSRARVSLQKEVPLETETWCNYKMDRRIFTIERSIMLPLRGPLQGKEWYLTQRKKDQLTFEANIGIDKDWWILVLRRKA</sequence>
<accession>L1NDQ4</accession>
<reference evidence="1 2" key="1">
    <citation type="submission" date="2012-05" db="EMBL/GenBank/DDBJ databases">
        <authorList>
            <person name="Weinstock G."/>
            <person name="Sodergren E."/>
            <person name="Lobos E.A."/>
            <person name="Fulton L."/>
            <person name="Fulton R."/>
            <person name="Courtney L."/>
            <person name="Fronick C."/>
            <person name="O'Laughlin M."/>
            <person name="Godfrey J."/>
            <person name="Wilson R.M."/>
            <person name="Miner T."/>
            <person name="Farmer C."/>
            <person name="Delehaunty K."/>
            <person name="Cordes M."/>
            <person name="Minx P."/>
            <person name="Tomlinson C."/>
            <person name="Chen J."/>
            <person name="Wollam A."/>
            <person name="Pepin K.H."/>
            <person name="Bhonagiri V."/>
            <person name="Zhang X."/>
            <person name="Suruliraj S."/>
            <person name="Warren W."/>
            <person name="Mitreva M."/>
            <person name="Mardis E.R."/>
            <person name="Wilson R.K."/>
        </authorList>
    </citation>
    <scope>NUCLEOTIDE SEQUENCE [LARGE SCALE GENOMIC DNA]</scope>
    <source>
        <strain evidence="1 2">F0037</strain>
    </source>
</reference>
<dbReference type="HOGENOM" id="CLU_1853389_0_0_10"/>
<evidence type="ECO:0000313" key="2">
    <source>
        <dbReference type="Proteomes" id="UP000010408"/>
    </source>
</evidence>
<proteinExistence type="predicted"/>
<gene>
    <name evidence="1" type="ORF">HMPREF9134_01028</name>
</gene>
<name>L1NDQ4_9PORP</name>